<keyword evidence="1" id="KW-0472">Membrane</keyword>
<sequence>MRSLFPIAVVLLVLFALPGVAVFTADLLGYGQDVNAWLESRAGVSHRVALTLPAAVVLFCVPPAIILLYFLRLKRKALPVPSTFLWKKSIEDLHVNRLMQWLRRNVLLLLQVLAALVMIYGVLGPRLHGAIVGGKHYILVIDNSASMSATDVAPDRLAWAKTEAIKEIDACTDSDTGMVIAFSDVAEIRQSYTNNRAALKRAVEGITPTLRPTRLDEALGLAASLANPARSTENEAAAPANPEPGKERTYVGVEGMQADVHLYSDGKFPPVPEFALANLNLTFHVPPVSGSTADNVGILRLDAERDPDDPTKVIARATVRNYRGTDTDIRARLEVLEGGDRLIATYDDDETRRDLKRRPIPAKSERPDLAFTISDVPENTDYVLHLKLDGAKDAFPADDEAWVVLGVVRKARVLVVGPENRRLRDFLDSVSTKKIAEVAFLPPDVLTGDPKEYLTPAREGKYDLVIFDRCGPASVDAMPSANTFFVGYPPPPFVPADKAKPGDANAVQPVTGPSVRGWQGRHPVMRNLQALDEVDVAEAFRFPDQLPPRTQRLIEGSENLVLLAAIPRQSYTDLALAFPLVTGDGRWNTNWPLKVSFPLFMRNVVLTLGNVRDAGTEEPIKPGQVKHLRLGGAAEIRVVAPDKSSTKLERGSRAEFAVTGTDQLGVYTVRWDDPGGKGTQYRRFAVNLFDPLESDIAPADAVKVGSATVTADAPRKQPRDLWKWPVLCGLLVLVLEWWIYNRRVQI</sequence>
<dbReference type="SUPFAM" id="SSF53300">
    <property type="entry name" value="vWA-like"/>
    <property type="match status" value="1"/>
</dbReference>
<feature type="domain" description="VWFA" evidence="3">
    <location>
        <begin position="138"/>
        <end position="230"/>
    </location>
</feature>
<keyword evidence="5" id="KW-1185">Reference proteome</keyword>
<evidence type="ECO:0008006" key="6">
    <source>
        <dbReference type="Google" id="ProtNLM"/>
    </source>
</evidence>
<feature type="domain" description="Aerotolerance regulator N-terminal" evidence="2">
    <location>
        <begin position="55"/>
        <end position="125"/>
    </location>
</feature>
<dbReference type="OrthoDB" id="5289914at2"/>
<reference evidence="5" key="1">
    <citation type="submission" date="2017-06" db="EMBL/GenBank/DDBJ databases">
        <title>Genome analysis of Fimbriiglobus ruber SP5, the first member of the order Planctomycetales with confirmed chitinolytic capability.</title>
        <authorList>
            <person name="Ravin N.V."/>
            <person name="Rakitin A.L."/>
            <person name="Ivanova A.A."/>
            <person name="Beletsky A.V."/>
            <person name="Kulichevskaya I.S."/>
            <person name="Mardanov A.V."/>
            <person name="Dedysh S.N."/>
        </authorList>
    </citation>
    <scope>NUCLEOTIDE SEQUENCE [LARGE SCALE GENOMIC DNA]</scope>
    <source>
        <strain evidence="5">SP5</strain>
    </source>
</reference>
<comment type="caution">
    <text evidence="4">The sequence shown here is derived from an EMBL/GenBank/DDBJ whole genome shotgun (WGS) entry which is preliminary data.</text>
</comment>
<keyword evidence="1" id="KW-1133">Transmembrane helix</keyword>
<dbReference type="AlphaFoldDB" id="A0A225DPR2"/>
<dbReference type="RefSeq" id="WP_161967384.1">
    <property type="nucleotide sequence ID" value="NZ_NIDE01000004.1"/>
</dbReference>
<dbReference type="Pfam" id="PF07584">
    <property type="entry name" value="BatA"/>
    <property type="match status" value="1"/>
</dbReference>
<accession>A0A225DPR2</accession>
<dbReference type="Gene3D" id="3.40.50.410">
    <property type="entry name" value="von Willebrand factor, type A domain"/>
    <property type="match status" value="1"/>
</dbReference>
<keyword evidence="1" id="KW-0812">Transmembrane</keyword>
<evidence type="ECO:0000313" key="4">
    <source>
        <dbReference type="EMBL" id="OWK43382.1"/>
    </source>
</evidence>
<dbReference type="InterPro" id="IPR036465">
    <property type="entry name" value="vWFA_dom_sf"/>
</dbReference>
<evidence type="ECO:0000256" key="1">
    <source>
        <dbReference type="SAM" id="Phobius"/>
    </source>
</evidence>
<dbReference type="PANTHER" id="PTHR37464">
    <property type="entry name" value="BLL2463 PROTEIN"/>
    <property type="match status" value="1"/>
</dbReference>
<feature type="transmembrane region" description="Helical" evidence="1">
    <location>
        <begin position="106"/>
        <end position="123"/>
    </location>
</feature>
<dbReference type="Proteomes" id="UP000214646">
    <property type="component" value="Unassembled WGS sequence"/>
</dbReference>
<dbReference type="EMBL" id="NIDE01000004">
    <property type="protein sequence ID" value="OWK43382.1"/>
    <property type="molecule type" value="Genomic_DNA"/>
</dbReference>
<evidence type="ECO:0000259" key="3">
    <source>
        <dbReference type="Pfam" id="PF13519"/>
    </source>
</evidence>
<protein>
    <recommendedName>
        <fullName evidence="6">VWFA domain-containing protein</fullName>
    </recommendedName>
</protein>
<evidence type="ECO:0000259" key="2">
    <source>
        <dbReference type="Pfam" id="PF07584"/>
    </source>
</evidence>
<dbReference type="PANTHER" id="PTHR37464:SF1">
    <property type="entry name" value="BLL2463 PROTEIN"/>
    <property type="match status" value="1"/>
</dbReference>
<evidence type="ECO:0000313" key="5">
    <source>
        <dbReference type="Proteomes" id="UP000214646"/>
    </source>
</evidence>
<proteinExistence type="predicted"/>
<dbReference type="Pfam" id="PF13519">
    <property type="entry name" value="VWA_2"/>
    <property type="match status" value="1"/>
</dbReference>
<gene>
    <name evidence="4" type="ORF">FRUB_02981</name>
</gene>
<dbReference type="InterPro" id="IPR002035">
    <property type="entry name" value="VWF_A"/>
</dbReference>
<feature type="transmembrane region" description="Helical" evidence="1">
    <location>
        <begin position="48"/>
        <end position="71"/>
    </location>
</feature>
<name>A0A225DPR2_9BACT</name>
<organism evidence="4 5">
    <name type="scientific">Fimbriiglobus ruber</name>
    <dbReference type="NCBI Taxonomy" id="1908690"/>
    <lineage>
        <taxon>Bacteria</taxon>
        <taxon>Pseudomonadati</taxon>
        <taxon>Planctomycetota</taxon>
        <taxon>Planctomycetia</taxon>
        <taxon>Gemmatales</taxon>
        <taxon>Gemmataceae</taxon>
        <taxon>Fimbriiglobus</taxon>
    </lineage>
</organism>
<dbReference type="InterPro" id="IPR024163">
    <property type="entry name" value="Aerotolerance_reg_N"/>
</dbReference>